<proteinExistence type="predicted"/>
<name>A0AAV7NDK0_PLEWA</name>
<feature type="compositionally biased region" description="Polar residues" evidence="1">
    <location>
        <begin position="20"/>
        <end position="30"/>
    </location>
</feature>
<dbReference type="AlphaFoldDB" id="A0AAV7NDK0"/>
<feature type="compositionally biased region" description="Basic and acidic residues" evidence="1">
    <location>
        <begin position="66"/>
        <end position="97"/>
    </location>
</feature>
<gene>
    <name evidence="2" type="ORF">NDU88_001791</name>
</gene>
<feature type="region of interest" description="Disordered" evidence="1">
    <location>
        <begin position="65"/>
        <end position="151"/>
    </location>
</feature>
<protein>
    <submittedName>
        <fullName evidence="2">Uncharacterized protein</fullName>
    </submittedName>
</protein>
<evidence type="ECO:0000256" key="1">
    <source>
        <dbReference type="SAM" id="MobiDB-lite"/>
    </source>
</evidence>
<reference evidence="2" key="1">
    <citation type="journal article" date="2022" name="bioRxiv">
        <title>Sequencing and chromosome-scale assembly of the giantPleurodeles waltlgenome.</title>
        <authorList>
            <person name="Brown T."/>
            <person name="Elewa A."/>
            <person name="Iarovenko S."/>
            <person name="Subramanian E."/>
            <person name="Araus A.J."/>
            <person name="Petzold A."/>
            <person name="Susuki M."/>
            <person name="Suzuki K.-i.T."/>
            <person name="Hayashi T."/>
            <person name="Toyoda A."/>
            <person name="Oliveira C."/>
            <person name="Osipova E."/>
            <person name="Leigh N.D."/>
            <person name="Simon A."/>
            <person name="Yun M.H."/>
        </authorList>
    </citation>
    <scope>NUCLEOTIDE SEQUENCE</scope>
    <source>
        <strain evidence="2">20211129_DDA</strain>
        <tissue evidence="2">Liver</tissue>
    </source>
</reference>
<feature type="compositionally biased region" description="Basic and acidic residues" evidence="1">
    <location>
        <begin position="104"/>
        <end position="113"/>
    </location>
</feature>
<feature type="compositionally biased region" description="Basic and acidic residues" evidence="1">
    <location>
        <begin position="121"/>
        <end position="133"/>
    </location>
</feature>
<organism evidence="2 3">
    <name type="scientific">Pleurodeles waltl</name>
    <name type="common">Iberian ribbed newt</name>
    <dbReference type="NCBI Taxonomy" id="8319"/>
    <lineage>
        <taxon>Eukaryota</taxon>
        <taxon>Metazoa</taxon>
        <taxon>Chordata</taxon>
        <taxon>Craniata</taxon>
        <taxon>Vertebrata</taxon>
        <taxon>Euteleostomi</taxon>
        <taxon>Amphibia</taxon>
        <taxon>Batrachia</taxon>
        <taxon>Caudata</taxon>
        <taxon>Salamandroidea</taxon>
        <taxon>Salamandridae</taxon>
        <taxon>Pleurodelinae</taxon>
        <taxon>Pleurodeles</taxon>
    </lineage>
</organism>
<sequence length="151" mass="17803">MSESPWVTLSRRQKRAERQQYVQNPNTVTRPSPGVASKVCTVSGDFRQSQRNDPSLKNAWQQALNPEEHAHTRVGGHELVRKKARERVRGSKGKEIKAAQQEPGLRKERENEVKILQGQYNRERRENTREKEQRKTKKQPFQNRKEKENHR</sequence>
<dbReference type="Proteomes" id="UP001066276">
    <property type="component" value="Chromosome 8"/>
</dbReference>
<evidence type="ECO:0000313" key="3">
    <source>
        <dbReference type="Proteomes" id="UP001066276"/>
    </source>
</evidence>
<feature type="region of interest" description="Disordered" evidence="1">
    <location>
        <begin position="1"/>
        <end position="36"/>
    </location>
</feature>
<comment type="caution">
    <text evidence="2">The sequence shown here is derived from an EMBL/GenBank/DDBJ whole genome shotgun (WGS) entry which is preliminary data.</text>
</comment>
<evidence type="ECO:0000313" key="2">
    <source>
        <dbReference type="EMBL" id="KAJ1113549.1"/>
    </source>
</evidence>
<accession>A0AAV7NDK0</accession>
<keyword evidence="3" id="KW-1185">Reference proteome</keyword>
<dbReference type="EMBL" id="JANPWB010000012">
    <property type="protein sequence ID" value="KAJ1113549.1"/>
    <property type="molecule type" value="Genomic_DNA"/>
</dbReference>